<proteinExistence type="predicted"/>
<reference evidence="1" key="1">
    <citation type="submission" date="2021-06" db="EMBL/GenBank/DDBJ databases">
        <authorList>
            <person name="Kallberg Y."/>
            <person name="Tangrot J."/>
            <person name="Rosling A."/>
        </authorList>
    </citation>
    <scope>NUCLEOTIDE SEQUENCE</scope>
    <source>
        <strain evidence="1">MA461A</strain>
    </source>
</reference>
<keyword evidence="2" id="KW-1185">Reference proteome</keyword>
<evidence type="ECO:0000313" key="1">
    <source>
        <dbReference type="EMBL" id="CAG8806720.1"/>
    </source>
</evidence>
<protein>
    <submittedName>
        <fullName evidence="1">35626_t:CDS:1</fullName>
    </submittedName>
</protein>
<comment type="caution">
    <text evidence="1">The sequence shown here is derived from an EMBL/GenBank/DDBJ whole genome shotgun (WGS) entry which is preliminary data.</text>
</comment>
<accession>A0ACA9RS69</accession>
<dbReference type="Proteomes" id="UP000789920">
    <property type="component" value="Unassembled WGS sequence"/>
</dbReference>
<gene>
    <name evidence="1" type="ORF">RPERSI_LOCUS22227</name>
</gene>
<feature type="non-terminal residue" evidence="1">
    <location>
        <position position="273"/>
    </location>
</feature>
<evidence type="ECO:0000313" key="2">
    <source>
        <dbReference type="Proteomes" id="UP000789920"/>
    </source>
</evidence>
<sequence length="273" mass="31668">KFNHIHKNEWCCIIGDLDIAQLTGLGKTLALIDSSFTWEEHLVHIFKSCQVHYKRKLNEKRFENNVKAKMELLLTAKAEKVIIVLQTNWVQYYKKPYIIASLNPNLSKIPHDLWHAAPNSTNCAEAAHAMSNREGKQLKLMTAILRGRKLDMRNFKRTDIKANFNINTCGYDKSNIARKKLAIKRSTSSSTKKQNKLSSFQINKKQRTSQVIDLTDDTSQESQKINSSNNELNESGMTIMEKLEYEERMLMIAERKEKLRELRISNAIKEREL</sequence>
<organism evidence="1 2">
    <name type="scientific">Racocetra persica</name>
    <dbReference type="NCBI Taxonomy" id="160502"/>
    <lineage>
        <taxon>Eukaryota</taxon>
        <taxon>Fungi</taxon>
        <taxon>Fungi incertae sedis</taxon>
        <taxon>Mucoromycota</taxon>
        <taxon>Glomeromycotina</taxon>
        <taxon>Glomeromycetes</taxon>
        <taxon>Diversisporales</taxon>
        <taxon>Gigasporaceae</taxon>
        <taxon>Racocetra</taxon>
    </lineage>
</organism>
<name>A0ACA9RS69_9GLOM</name>
<feature type="non-terminal residue" evidence="1">
    <location>
        <position position="1"/>
    </location>
</feature>
<dbReference type="EMBL" id="CAJVQC010066783">
    <property type="protein sequence ID" value="CAG8806720.1"/>
    <property type="molecule type" value="Genomic_DNA"/>
</dbReference>